<dbReference type="Proteomes" id="UP000315750">
    <property type="component" value="Chromosome"/>
</dbReference>
<gene>
    <name evidence="2" type="ORF">Pan181_04080</name>
</gene>
<protein>
    <submittedName>
        <fullName evidence="2">Uncharacterized protein</fullName>
    </submittedName>
</protein>
<feature type="transmembrane region" description="Helical" evidence="1">
    <location>
        <begin position="161"/>
        <end position="184"/>
    </location>
</feature>
<evidence type="ECO:0000313" key="2">
    <source>
        <dbReference type="EMBL" id="QDU54228.1"/>
    </source>
</evidence>
<dbReference type="InterPro" id="IPR036259">
    <property type="entry name" value="MFS_trans_sf"/>
</dbReference>
<reference evidence="2 3" key="1">
    <citation type="submission" date="2019-02" db="EMBL/GenBank/DDBJ databases">
        <title>Deep-cultivation of Planctomycetes and their phenomic and genomic characterization uncovers novel biology.</title>
        <authorList>
            <person name="Wiegand S."/>
            <person name="Jogler M."/>
            <person name="Boedeker C."/>
            <person name="Pinto D."/>
            <person name="Vollmers J."/>
            <person name="Rivas-Marin E."/>
            <person name="Kohn T."/>
            <person name="Peeters S.H."/>
            <person name="Heuer A."/>
            <person name="Rast P."/>
            <person name="Oberbeckmann S."/>
            <person name="Bunk B."/>
            <person name="Jeske O."/>
            <person name="Meyerdierks A."/>
            <person name="Storesund J.E."/>
            <person name="Kallscheuer N."/>
            <person name="Luecker S."/>
            <person name="Lage O.M."/>
            <person name="Pohl T."/>
            <person name="Merkel B.J."/>
            <person name="Hornburger P."/>
            <person name="Mueller R.-W."/>
            <person name="Bruemmer F."/>
            <person name="Labrenz M."/>
            <person name="Spormann A.M."/>
            <person name="Op den Camp H."/>
            <person name="Overmann J."/>
            <person name="Amann R."/>
            <person name="Jetten M.S.M."/>
            <person name="Mascher T."/>
            <person name="Medema M.H."/>
            <person name="Devos D.P."/>
            <person name="Kaster A.-K."/>
            <person name="Ovreas L."/>
            <person name="Rohde M."/>
            <person name="Galperin M.Y."/>
            <person name="Jogler C."/>
        </authorList>
    </citation>
    <scope>NUCLEOTIDE SEQUENCE [LARGE SCALE GENOMIC DNA]</scope>
    <source>
        <strain evidence="2 3">Pan181</strain>
    </source>
</reference>
<feature type="transmembrane region" description="Helical" evidence="1">
    <location>
        <begin position="254"/>
        <end position="287"/>
    </location>
</feature>
<dbReference type="AlphaFoldDB" id="A0A518AHL8"/>
<keyword evidence="1" id="KW-0472">Membrane</keyword>
<keyword evidence="1" id="KW-0812">Transmembrane</keyword>
<evidence type="ECO:0000313" key="3">
    <source>
        <dbReference type="Proteomes" id="UP000315750"/>
    </source>
</evidence>
<accession>A0A518AHL8</accession>
<evidence type="ECO:0000256" key="1">
    <source>
        <dbReference type="SAM" id="Phobius"/>
    </source>
</evidence>
<sequence>MTPAPLANNPASPPKSYRLAIAWIAFLAVLLSASAYKAQENRRDLAQQQAWHERMAQLQEDAQQEVQRVDTLLESLWKQPGARATLEQELNNGQPFEVHESEGREVANWVHPEYNLPVQLSFSGDELRGFSLRGANPGALPENAQPRMIRLKSRAERIRQAVRPIAIACFVVAVLIACFVHRYSWIAANLMMFAALTYGAATVVAPNYNLSVQGIVSNDAMFFAVIMYLIALAAMASTWPTVRHELQFRLRELLVAFTLAAILLSMGPLGYFALVVFAIGSGLLFTLVRLRTKADGRAGGLSNAPQN</sequence>
<dbReference type="KEGG" id="amuc:Pan181_04080"/>
<organism evidence="2 3">
    <name type="scientific">Aeoliella mucimassa</name>
    <dbReference type="NCBI Taxonomy" id="2527972"/>
    <lineage>
        <taxon>Bacteria</taxon>
        <taxon>Pseudomonadati</taxon>
        <taxon>Planctomycetota</taxon>
        <taxon>Planctomycetia</taxon>
        <taxon>Pirellulales</taxon>
        <taxon>Lacipirellulaceae</taxon>
        <taxon>Aeoliella</taxon>
    </lineage>
</organism>
<dbReference type="RefSeq" id="WP_145245238.1">
    <property type="nucleotide sequence ID" value="NZ_CP036278.1"/>
</dbReference>
<keyword evidence="3" id="KW-1185">Reference proteome</keyword>
<proteinExistence type="predicted"/>
<dbReference type="SUPFAM" id="SSF103473">
    <property type="entry name" value="MFS general substrate transporter"/>
    <property type="match status" value="1"/>
</dbReference>
<name>A0A518AHL8_9BACT</name>
<dbReference type="EMBL" id="CP036278">
    <property type="protein sequence ID" value="QDU54228.1"/>
    <property type="molecule type" value="Genomic_DNA"/>
</dbReference>
<feature type="transmembrane region" description="Helical" evidence="1">
    <location>
        <begin position="190"/>
        <end position="208"/>
    </location>
</feature>
<keyword evidence="1" id="KW-1133">Transmembrane helix</keyword>
<feature type="transmembrane region" description="Helical" evidence="1">
    <location>
        <begin position="20"/>
        <end position="38"/>
    </location>
</feature>
<dbReference type="OrthoDB" id="284277at2"/>
<feature type="transmembrane region" description="Helical" evidence="1">
    <location>
        <begin position="220"/>
        <end position="242"/>
    </location>
</feature>